<feature type="compositionally biased region" description="Polar residues" evidence="1">
    <location>
        <begin position="20"/>
        <end position="31"/>
    </location>
</feature>
<evidence type="ECO:0000256" key="1">
    <source>
        <dbReference type="SAM" id="MobiDB-lite"/>
    </source>
</evidence>
<dbReference type="SUPFAM" id="SSF52540">
    <property type="entry name" value="P-loop containing nucleoside triphosphate hydrolases"/>
    <property type="match status" value="1"/>
</dbReference>
<evidence type="ECO:0000313" key="3">
    <source>
        <dbReference type="EMBL" id="RFC66001.1"/>
    </source>
</evidence>
<organism evidence="3 4">
    <name type="scientific">Fulvimarina endophytica</name>
    <dbReference type="NCBI Taxonomy" id="2293836"/>
    <lineage>
        <taxon>Bacteria</taxon>
        <taxon>Pseudomonadati</taxon>
        <taxon>Pseudomonadota</taxon>
        <taxon>Alphaproteobacteria</taxon>
        <taxon>Hyphomicrobiales</taxon>
        <taxon>Aurantimonadaceae</taxon>
        <taxon>Fulvimarina</taxon>
    </lineage>
</organism>
<feature type="domain" description="ATPase dynein-related AAA" evidence="2">
    <location>
        <begin position="106"/>
        <end position="246"/>
    </location>
</feature>
<dbReference type="EMBL" id="QURL01000001">
    <property type="protein sequence ID" value="RFC66001.1"/>
    <property type="molecule type" value="Genomic_DNA"/>
</dbReference>
<comment type="caution">
    <text evidence="3">The sequence shown here is derived from an EMBL/GenBank/DDBJ whole genome shotgun (WGS) entry which is preliminary data.</text>
</comment>
<dbReference type="Proteomes" id="UP000264310">
    <property type="component" value="Unassembled WGS sequence"/>
</dbReference>
<sequence>MPWPKPGPASTPTGKRRSGNEMSVSPSTDTVTPGPIRSPAETLFAEELARLEDSDEGRRPPGWRLSPKAVRAFVLGDPARSISRKFFGDDALVERAIVSLMGEQGLMLVGEPGTAKSMLGELFASAISGVSDLLIQGSASTPDDAIRYGWNYALLIAEGPSRRALIPSPVMQAMEAGQIVRVEEITRCPPEIQDGLISILSEKVVAIPELGRNAAIRAAPGFNVIGTANLRDRGVNEMSSAIKRRFNFETVRPIADRDYEMQLIRERVGARMAAQGIEPRLDDHVLDVLVGAFSELRTGRTSEGVTIDRPVAVMSTAEAVNVAHSASLEAAFLSDGPVTGGHIARQMVGIILKDDDNDIARFRSYVDHVVKERARADPAWRDFHEVARTLAR</sequence>
<evidence type="ECO:0000259" key="2">
    <source>
        <dbReference type="Pfam" id="PF07728"/>
    </source>
</evidence>
<evidence type="ECO:0000313" key="4">
    <source>
        <dbReference type="Proteomes" id="UP000264310"/>
    </source>
</evidence>
<proteinExistence type="predicted"/>
<dbReference type="AlphaFoldDB" id="A0A371X9W7"/>
<dbReference type="PANTHER" id="PTHR42759:SF1">
    <property type="entry name" value="MAGNESIUM-CHELATASE SUBUNIT CHLD"/>
    <property type="match status" value="1"/>
</dbReference>
<dbReference type="InterPro" id="IPR027417">
    <property type="entry name" value="P-loop_NTPase"/>
</dbReference>
<dbReference type="GO" id="GO:0016887">
    <property type="term" value="F:ATP hydrolysis activity"/>
    <property type="evidence" value="ECO:0007669"/>
    <property type="project" value="InterPro"/>
</dbReference>
<accession>A0A371X9W7</accession>
<dbReference type="Gene3D" id="3.40.50.300">
    <property type="entry name" value="P-loop containing nucleotide triphosphate hydrolases"/>
    <property type="match status" value="1"/>
</dbReference>
<protein>
    <submittedName>
        <fullName evidence="3">AAA family ATPase</fullName>
    </submittedName>
</protein>
<dbReference type="GO" id="GO:0005524">
    <property type="term" value="F:ATP binding"/>
    <property type="evidence" value="ECO:0007669"/>
    <property type="project" value="InterPro"/>
</dbReference>
<feature type="region of interest" description="Disordered" evidence="1">
    <location>
        <begin position="1"/>
        <end position="39"/>
    </location>
</feature>
<dbReference type="PANTHER" id="PTHR42759">
    <property type="entry name" value="MOXR FAMILY PROTEIN"/>
    <property type="match status" value="1"/>
</dbReference>
<name>A0A371X9W7_9HYPH</name>
<dbReference type="Pfam" id="PF07728">
    <property type="entry name" value="AAA_5"/>
    <property type="match status" value="1"/>
</dbReference>
<dbReference type="OrthoDB" id="9768555at2"/>
<gene>
    <name evidence="3" type="ORF">DYI37_00510</name>
</gene>
<dbReference type="InterPro" id="IPR011704">
    <property type="entry name" value="ATPase_dyneun-rel_AAA"/>
</dbReference>
<dbReference type="InterPro" id="IPR050764">
    <property type="entry name" value="CbbQ/NirQ/NorQ/GpvN"/>
</dbReference>
<keyword evidence="4" id="KW-1185">Reference proteome</keyword>
<reference evidence="3 4" key="1">
    <citation type="submission" date="2018-08" db="EMBL/GenBank/DDBJ databases">
        <title>Fulvimarina sp. 85, whole genome shotgun sequence.</title>
        <authorList>
            <person name="Tuo L."/>
        </authorList>
    </citation>
    <scope>NUCLEOTIDE SEQUENCE [LARGE SCALE GENOMIC DNA]</scope>
    <source>
        <strain evidence="3 4">85</strain>
    </source>
</reference>